<dbReference type="AlphaFoldDB" id="A0A6L6PSU0"/>
<feature type="active site" description="Proton donor" evidence="2">
    <location>
        <position position="88"/>
    </location>
</feature>
<dbReference type="EMBL" id="WNKY01000080">
    <property type="protein sequence ID" value="MTV41904.1"/>
    <property type="molecule type" value="Genomic_DNA"/>
</dbReference>
<evidence type="ECO:0000313" key="4">
    <source>
        <dbReference type="Proteomes" id="UP000475582"/>
    </source>
</evidence>
<dbReference type="PANTHER" id="PTHR40588:SF1">
    <property type="entry name" value="MRNA INTERFERASE TOXIN YAFQ"/>
    <property type="match status" value="1"/>
</dbReference>
<dbReference type="RefSeq" id="WP_155468341.1">
    <property type="nucleotide sequence ID" value="NZ_WNKY01000080.1"/>
</dbReference>
<accession>A0A6L6PSU0</accession>
<protein>
    <submittedName>
        <fullName evidence="3">Type II toxin-antitoxin system mRNA interferase toxin, RelE/StbE family</fullName>
    </submittedName>
</protein>
<dbReference type="InterPro" id="IPR007712">
    <property type="entry name" value="RelE/ParE_toxin"/>
</dbReference>
<dbReference type="GO" id="GO:0006402">
    <property type="term" value="P:mRNA catabolic process"/>
    <property type="evidence" value="ECO:0007669"/>
    <property type="project" value="TreeGrafter"/>
</dbReference>
<dbReference type="NCBIfam" id="TIGR02385">
    <property type="entry name" value="RelE_StbE"/>
    <property type="match status" value="1"/>
</dbReference>
<dbReference type="Gene3D" id="3.30.2310.20">
    <property type="entry name" value="RelE-like"/>
    <property type="match status" value="1"/>
</dbReference>
<dbReference type="GO" id="GO:0006415">
    <property type="term" value="P:translational termination"/>
    <property type="evidence" value="ECO:0007669"/>
    <property type="project" value="TreeGrafter"/>
</dbReference>
<organism evidence="3 4">
    <name type="scientific">Duganella radicis</name>
    <dbReference type="NCBI Taxonomy" id="551988"/>
    <lineage>
        <taxon>Bacteria</taxon>
        <taxon>Pseudomonadati</taxon>
        <taxon>Pseudomonadota</taxon>
        <taxon>Betaproteobacteria</taxon>
        <taxon>Burkholderiales</taxon>
        <taxon>Oxalobacteraceae</taxon>
        <taxon>Telluria group</taxon>
        <taxon>Duganella</taxon>
    </lineage>
</organism>
<dbReference type="PANTHER" id="PTHR40588">
    <property type="entry name" value="MRNA INTERFERASE TOXIN YAFQ"/>
    <property type="match status" value="1"/>
</dbReference>
<dbReference type="Proteomes" id="UP000475582">
    <property type="component" value="Unassembled WGS sequence"/>
</dbReference>
<evidence type="ECO:0000256" key="1">
    <source>
        <dbReference type="ARBA" id="ARBA00022649"/>
    </source>
</evidence>
<name>A0A6L6PSU0_9BURK</name>
<dbReference type="OrthoDB" id="7030467at2"/>
<dbReference type="InterPro" id="IPR035093">
    <property type="entry name" value="RelE/ParE_toxin_dom_sf"/>
</dbReference>
<sequence length="92" mass="10699">MREVERAGEFKRDYKRESKGRHRATLADDFLAVLEALLADIPLEPRYRDHDLSGDWAGYRECHIKPDLLLIYSKAEEGVLRLSRLGSHSELF</sequence>
<keyword evidence="4" id="KW-1185">Reference proteome</keyword>
<evidence type="ECO:0000256" key="2">
    <source>
        <dbReference type="PIRSR" id="PIRSR006156-1"/>
    </source>
</evidence>
<keyword evidence="1" id="KW-1277">Toxin-antitoxin system</keyword>
<dbReference type="PIRSF" id="PIRSF006156">
    <property type="entry name" value="YafQ"/>
    <property type="match status" value="1"/>
</dbReference>
<comment type="caution">
    <text evidence="3">The sequence shown here is derived from an EMBL/GenBank/DDBJ whole genome shotgun (WGS) entry which is preliminary data.</text>
</comment>
<dbReference type="InterPro" id="IPR004386">
    <property type="entry name" value="Toxin_YafQ-like"/>
</dbReference>
<evidence type="ECO:0000313" key="3">
    <source>
        <dbReference type="EMBL" id="MTV41904.1"/>
    </source>
</evidence>
<dbReference type="GO" id="GO:0004521">
    <property type="term" value="F:RNA endonuclease activity"/>
    <property type="evidence" value="ECO:0007669"/>
    <property type="project" value="TreeGrafter"/>
</dbReference>
<reference evidence="3 4" key="1">
    <citation type="submission" date="2019-11" db="EMBL/GenBank/DDBJ databases">
        <title>Type strains purchased from KCTC, JCM and DSMZ.</title>
        <authorList>
            <person name="Lu H."/>
        </authorList>
    </citation>
    <scope>NUCLEOTIDE SEQUENCE [LARGE SCALE GENOMIC DNA]</scope>
    <source>
        <strain evidence="3 4">KCTC 22382</strain>
    </source>
</reference>
<dbReference type="SUPFAM" id="SSF143011">
    <property type="entry name" value="RelE-like"/>
    <property type="match status" value="1"/>
</dbReference>
<gene>
    <name evidence="3" type="ORF">GM676_30600</name>
</gene>
<proteinExistence type="predicted"/>
<dbReference type="Pfam" id="PF15738">
    <property type="entry name" value="YafQ_toxin"/>
    <property type="match status" value="1"/>
</dbReference>